<keyword evidence="5" id="KW-0547">Nucleotide-binding</keyword>
<dbReference type="PANTHER" id="PTHR10890:SF3">
    <property type="entry name" value="CYSTEINE--TRNA LIGASE, CYTOPLASMIC"/>
    <property type="match status" value="1"/>
</dbReference>
<feature type="chain" id="PRO_5035241148" description="cysteine--tRNA ligase" evidence="12">
    <location>
        <begin position="20"/>
        <end position="841"/>
    </location>
</feature>
<dbReference type="GO" id="GO:0006423">
    <property type="term" value="P:cysteinyl-tRNA aminoacylation"/>
    <property type="evidence" value="ECO:0007669"/>
    <property type="project" value="InterPro"/>
</dbReference>
<dbReference type="InterPro" id="IPR014729">
    <property type="entry name" value="Rossmann-like_a/b/a_fold"/>
</dbReference>
<keyword evidence="12" id="KW-0732">Signal</keyword>
<comment type="cofactor">
    <cofactor evidence="1">
        <name>Zn(2+)</name>
        <dbReference type="ChEBI" id="CHEBI:29105"/>
    </cofactor>
</comment>
<dbReference type="InterPro" id="IPR009080">
    <property type="entry name" value="tRNAsynth_Ia_anticodon-bd"/>
</dbReference>
<dbReference type="InterPro" id="IPR024909">
    <property type="entry name" value="Cys-tRNA/MSH_ligase"/>
</dbReference>
<evidence type="ECO:0000256" key="10">
    <source>
        <dbReference type="ARBA" id="ARBA00031499"/>
    </source>
</evidence>
<evidence type="ECO:0000256" key="3">
    <source>
        <dbReference type="ARBA" id="ARBA00022598"/>
    </source>
</evidence>
<dbReference type="InterPro" id="IPR032678">
    <property type="entry name" value="tRNA-synt_1_cat_dom"/>
</dbReference>
<protein>
    <recommendedName>
        <fullName evidence="2">cysteine--tRNA ligase</fullName>
        <ecNumber evidence="2">6.1.1.16</ecNumber>
    </recommendedName>
    <alternativeName>
        <fullName evidence="10">Cysteinyl-tRNA synthetase</fullName>
    </alternativeName>
</protein>
<keyword evidence="7" id="KW-0067">ATP-binding</keyword>
<dbReference type="EC" id="6.1.1.16" evidence="2"/>
<evidence type="ECO:0000313" key="14">
    <source>
        <dbReference type="EMBL" id="KAG8461008.1"/>
    </source>
</evidence>
<dbReference type="PRINTS" id="PR00983">
    <property type="entry name" value="TRNASYNTHCYS"/>
</dbReference>
<dbReference type="GO" id="GO:0046872">
    <property type="term" value="F:metal ion binding"/>
    <property type="evidence" value="ECO:0007669"/>
    <property type="project" value="UniProtKB-KW"/>
</dbReference>
<dbReference type="EMBL" id="JAGTXO010000029">
    <property type="protein sequence ID" value="KAG8461008.1"/>
    <property type="molecule type" value="Genomic_DNA"/>
</dbReference>
<dbReference type="SUPFAM" id="SSF52374">
    <property type="entry name" value="Nucleotidylyl transferase"/>
    <property type="match status" value="1"/>
</dbReference>
<dbReference type="GO" id="GO:0005524">
    <property type="term" value="F:ATP binding"/>
    <property type="evidence" value="ECO:0007669"/>
    <property type="project" value="UniProtKB-KW"/>
</dbReference>
<dbReference type="AlphaFoldDB" id="A0A8J5XCB0"/>
<feature type="domain" description="tRNA synthetases class I catalytic" evidence="13">
    <location>
        <begin position="125"/>
        <end position="524"/>
    </location>
</feature>
<keyword evidence="15" id="KW-1185">Reference proteome</keyword>
<keyword evidence="4" id="KW-0479">Metal-binding</keyword>
<comment type="caution">
    <text evidence="14">The sequence shown here is derived from an EMBL/GenBank/DDBJ whole genome shotgun (WGS) entry which is preliminary data.</text>
</comment>
<feature type="region of interest" description="Disordered" evidence="11">
    <location>
        <begin position="796"/>
        <end position="841"/>
    </location>
</feature>
<sequence>MALLASLMLLLVCLAPSAARAPAQLQRSLRLAAGGGARHAPRARRLGHAAMSARGAGGRPGAPRMPPSVGAAVSSLSSSFAPPLDPTDTGADWRGADARDGGAPTLVLLNSLSRGKEPFEPLSGGRAVSWYICGPTVYDSAHLGHLRNYVGFDIVRRVLEDYFGYDVCYVMNVTDIDDKLILRAHRRRLESTLGALDGALHAEPALAPPGSSLADALARARALLVAADGGKSLPALMSAQRALRDAAEGAGGGAAALASSGALRACEPNADLVALAREYEAEFFADMRRVNVRAPTAITRVTEYVTEVISYIAVIGRNGYCYATPDGSVYFDTAAFAAKHEYGKLKPTTLDAADEQALLREGEGALAEAEGAGAQVGGADGGGEGKRRAQDFALWKASKAGEPAWPSPWGAGRPGWHIECSAMASDLLGNAVDINAGGVDLKFPHHENQVAQCEAHFDCSRWVRTFLHSGHLSIDGRKMSKSLKNFITVDEALEAYSPSQLRFLFLLRGYADPMEYTPNAMSSAAGMHERFKEFLTSVDIRLRETEPPISRAGAPAAAAEAASARVEKWGDDERALAAALAAKKAEVHAHLCDAIDTAGALRALEQLLRETNRYLGSRPAARTNRPLLLEIGRYYARLLRTFGVTDVPEVERFSPFGAEARGGGTDAGAAGAGANAEGVAAPLVECLAAFRDEVRVLAAAGADGAALLALCDRVRDVQLRELGVRLEDRAGQPARWTLASAAELAAEAEAAARASSERDAARAAAQSKQAALKAMRAVPAAEMFLPRHDATFGRDASFSQWDERGLPTHGPDGEPLSKGARKKAEKAFAKQSANGAAPSDS</sequence>
<dbReference type="GO" id="GO:0004817">
    <property type="term" value="F:cysteine-tRNA ligase activity"/>
    <property type="evidence" value="ECO:0007669"/>
    <property type="project" value="UniProtKB-EC"/>
</dbReference>
<evidence type="ECO:0000256" key="8">
    <source>
        <dbReference type="ARBA" id="ARBA00022917"/>
    </source>
</evidence>
<dbReference type="Gene3D" id="3.40.50.620">
    <property type="entry name" value="HUPs"/>
    <property type="match status" value="1"/>
</dbReference>
<feature type="signal peptide" evidence="12">
    <location>
        <begin position="1"/>
        <end position="19"/>
    </location>
</feature>
<organism evidence="14 15">
    <name type="scientific">Diacronema lutheri</name>
    <name type="common">Unicellular marine alga</name>
    <name type="synonym">Monochrysis lutheri</name>
    <dbReference type="NCBI Taxonomy" id="2081491"/>
    <lineage>
        <taxon>Eukaryota</taxon>
        <taxon>Haptista</taxon>
        <taxon>Haptophyta</taxon>
        <taxon>Pavlovophyceae</taxon>
        <taxon>Pavlovales</taxon>
        <taxon>Pavlovaceae</taxon>
        <taxon>Diacronema</taxon>
    </lineage>
</organism>
<evidence type="ECO:0000256" key="9">
    <source>
        <dbReference type="ARBA" id="ARBA00023146"/>
    </source>
</evidence>
<keyword evidence="9" id="KW-0030">Aminoacyl-tRNA synthetase</keyword>
<dbReference type="Proteomes" id="UP000751190">
    <property type="component" value="Unassembled WGS sequence"/>
</dbReference>
<evidence type="ECO:0000256" key="7">
    <source>
        <dbReference type="ARBA" id="ARBA00022840"/>
    </source>
</evidence>
<dbReference type="CDD" id="cd00672">
    <property type="entry name" value="CysRS_core"/>
    <property type="match status" value="1"/>
</dbReference>
<dbReference type="OMA" id="EAYWSTP"/>
<keyword evidence="6" id="KW-0862">Zinc</keyword>
<dbReference type="GO" id="GO:0005737">
    <property type="term" value="C:cytoplasm"/>
    <property type="evidence" value="ECO:0007669"/>
    <property type="project" value="TreeGrafter"/>
</dbReference>
<feature type="region of interest" description="Disordered" evidence="11">
    <location>
        <begin position="33"/>
        <end position="97"/>
    </location>
</feature>
<dbReference type="InterPro" id="IPR015803">
    <property type="entry name" value="Cys-tRNA-ligase"/>
</dbReference>
<evidence type="ECO:0000313" key="15">
    <source>
        <dbReference type="Proteomes" id="UP000751190"/>
    </source>
</evidence>
<dbReference type="HAMAP" id="MF_00041">
    <property type="entry name" value="Cys_tRNA_synth"/>
    <property type="match status" value="1"/>
</dbReference>
<evidence type="ECO:0000259" key="13">
    <source>
        <dbReference type="Pfam" id="PF01406"/>
    </source>
</evidence>
<evidence type="ECO:0000256" key="2">
    <source>
        <dbReference type="ARBA" id="ARBA00012832"/>
    </source>
</evidence>
<proteinExistence type="inferred from homology"/>
<gene>
    <name evidence="14" type="ORF">KFE25_010759</name>
</gene>
<dbReference type="PANTHER" id="PTHR10890">
    <property type="entry name" value="CYSTEINYL-TRNA SYNTHETASE"/>
    <property type="match status" value="1"/>
</dbReference>
<dbReference type="SUPFAM" id="SSF47323">
    <property type="entry name" value="Anticodon-binding domain of a subclass of class I aminoacyl-tRNA synthetases"/>
    <property type="match status" value="1"/>
</dbReference>
<evidence type="ECO:0000256" key="6">
    <source>
        <dbReference type="ARBA" id="ARBA00022833"/>
    </source>
</evidence>
<name>A0A8J5XCB0_DIALT</name>
<feature type="compositionally biased region" description="Low complexity" evidence="11">
    <location>
        <begin position="67"/>
        <end position="82"/>
    </location>
</feature>
<evidence type="ECO:0000256" key="12">
    <source>
        <dbReference type="SAM" id="SignalP"/>
    </source>
</evidence>
<evidence type="ECO:0000256" key="4">
    <source>
        <dbReference type="ARBA" id="ARBA00022723"/>
    </source>
</evidence>
<dbReference type="Gene3D" id="1.20.120.1910">
    <property type="entry name" value="Cysteine-tRNA ligase, C-terminal anti-codon recognition domain"/>
    <property type="match status" value="1"/>
</dbReference>
<accession>A0A8J5XCB0</accession>
<dbReference type="NCBIfam" id="TIGR00435">
    <property type="entry name" value="cysS"/>
    <property type="match status" value="1"/>
</dbReference>
<keyword evidence="3" id="KW-0436">Ligase</keyword>
<dbReference type="Pfam" id="PF01406">
    <property type="entry name" value="tRNA-synt_1e"/>
    <property type="match status" value="1"/>
</dbReference>
<dbReference type="OrthoDB" id="438179at2759"/>
<evidence type="ECO:0000256" key="11">
    <source>
        <dbReference type="SAM" id="MobiDB-lite"/>
    </source>
</evidence>
<reference evidence="14" key="1">
    <citation type="submission" date="2021-05" db="EMBL/GenBank/DDBJ databases">
        <title>The genome of the haptophyte Pavlova lutheri (Diacronema luteri, Pavlovales) - a model for lipid biosynthesis in eukaryotic algae.</title>
        <authorList>
            <person name="Hulatt C.J."/>
            <person name="Posewitz M.C."/>
        </authorList>
    </citation>
    <scope>NUCLEOTIDE SEQUENCE</scope>
    <source>
        <strain evidence="14">NIVA-4/92</strain>
    </source>
</reference>
<keyword evidence="8" id="KW-0648">Protein biosynthesis</keyword>
<evidence type="ECO:0000256" key="1">
    <source>
        <dbReference type="ARBA" id="ARBA00001947"/>
    </source>
</evidence>
<evidence type="ECO:0000256" key="5">
    <source>
        <dbReference type="ARBA" id="ARBA00022741"/>
    </source>
</evidence>